<evidence type="ECO:0000256" key="2">
    <source>
        <dbReference type="SAM" id="SignalP"/>
    </source>
</evidence>
<dbReference type="InterPro" id="IPR017756">
    <property type="entry name" value="TM_Gly-Cys-Arg_CS"/>
</dbReference>
<dbReference type="RefSeq" id="WP_271994677.1">
    <property type="nucleotide sequence ID" value="NZ_JAQNDN010000001.1"/>
</dbReference>
<comment type="caution">
    <text evidence="3">The sequence shown here is derived from an EMBL/GenBank/DDBJ whole genome shotgun (WGS) entry which is preliminary data.</text>
</comment>
<name>A0ABT5B1I3_9BACT</name>
<dbReference type="Proteomes" id="UP001217838">
    <property type="component" value="Unassembled WGS sequence"/>
</dbReference>
<gene>
    <name evidence="3" type="ORF">POL58_04200</name>
</gene>
<dbReference type="SUPFAM" id="SSF55486">
    <property type="entry name" value="Metalloproteases ('zincins'), catalytic domain"/>
    <property type="match status" value="1"/>
</dbReference>
<organism evidence="3 4">
    <name type="scientific">Nannocystis radixulma</name>
    <dbReference type="NCBI Taxonomy" id="2995305"/>
    <lineage>
        <taxon>Bacteria</taxon>
        <taxon>Pseudomonadati</taxon>
        <taxon>Myxococcota</taxon>
        <taxon>Polyangia</taxon>
        <taxon>Nannocystales</taxon>
        <taxon>Nannocystaceae</taxon>
        <taxon>Nannocystis</taxon>
    </lineage>
</organism>
<evidence type="ECO:0000256" key="1">
    <source>
        <dbReference type="SAM" id="MobiDB-lite"/>
    </source>
</evidence>
<dbReference type="EMBL" id="JAQNDN010000001">
    <property type="protein sequence ID" value="MDC0666921.1"/>
    <property type="molecule type" value="Genomic_DNA"/>
</dbReference>
<evidence type="ECO:0000313" key="3">
    <source>
        <dbReference type="EMBL" id="MDC0666921.1"/>
    </source>
</evidence>
<dbReference type="InterPro" id="IPR024038">
    <property type="entry name" value="MYXO-CTERM"/>
</dbReference>
<protein>
    <submittedName>
        <fullName evidence="3">Ig-like domain-containing protein</fullName>
    </submittedName>
</protein>
<dbReference type="Pfam" id="PF17957">
    <property type="entry name" value="Big_7"/>
    <property type="match status" value="1"/>
</dbReference>
<feature type="compositionally biased region" description="Acidic residues" evidence="1">
    <location>
        <begin position="406"/>
        <end position="418"/>
    </location>
</feature>
<feature type="signal peptide" evidence="2">
    <location>
        <begin position="1"/>
        <end position="28"/>
    </location>
</feature>
<dbReference type="InterPro" id="IPR013783">
    <property type="entry name" value="Ig-like_fold"/>
</dbReference>
<feature type="chain" id="PRO_5045800453" evidence="2">
    <location>
        <begin position="29"/>
        <end position="476"/>
    </location>
</feature>
<feature type="region of interest" description="Disordered" evidence="1">
    <location>
        <begin position="372"/>
        <end position="459"/>
    </location>
</feature>
<proteinExistence type="predicted"/>
<dbReference type="Gene3D" id="3.40.390.10">
    <property type="entry name" value="Collagenase (Catalytic Domain)"/>
    <property type="match status" value="1"/>
</dbReference>
<keyword evidence="2" id="KW-0732">Signal</keyword>
<sequence length="476" mass="49264">MIPTFAILRSHPGAAVIGVCLLSSSAIAAPVVQPSAAAEAPESPEPQAWRATPLVPPAEVQAGFDLTQRVPATAAGVAQANVFFLNYDGVTLNQGGQDNSATNTTVFAEFATSYQPYGAGNKRAASLQAVKSDWAPYDVTVTDVRPANGLYTMCVNSPTNIFGGGVLGVAPLDCNDNMAANIVLAFHSANDQFSAATQATTMSQEIAHAYGLEHVNQPNDIMNPYNAGGDPSFLDQCLNLDGGGNPIQCGQQHNQFCNNGQQNSHQELLWLFGTSTPDPQPPVVTITNPKNGDEFPAPATITITAEATDNIGVAEVNLFIDGMNQNAPDFTPPYQWADATFPEGTYCVSASAVDDEPNMAMSPEVCFSVVKQGEGTTSPGSTSGEEPDPTTGPVPTTSGGETGLETGEEPEPEPEPEGSDSGNGEGGSLSDTSALPPGFGQDGGDEGCGCAQPTGPGATGLLLVAAFGLIRRRRRD</sequence>
<feature type="compositionally biased region" description="Low complexity" evidence="1">
    <location>
        <begin position="373"/>
        <end position="405"/>
    </location>
</feature>
<dbReference type="NCBIfam" id="TIGR03901">
    <property type="entry name" value="MYXO-CTERM"/>
    <property type="match status" value="1"/>
</dbReference>
<dbReference type="Gene3D" id="2.60.40.10">
    <property type="entry name" value="Immunoglobulins"/>
    <property type="match status" value="1"/>
</dbReference>
<dbReference type="NCBIfam" id="TIGR03382">
    <property type="entry name" value="GC_trans_RRR"/>
    <property type="match status" value="1"/>
</dbReference>
<accession>A0ABT5B1I3</accession>
<evidence type="ECO:0000313" key="4">
    <source>
        <dbReference type="Proteomes" id="UP001217838"/>
    </source>
</evidence>
<dbReference type="InterPro" id="IPR024079">
    <property type="entry name" value="MetalloPept_cat_dom_sf"/>
</dbReference>
<keyword evidence="4" id="KW-1185">Reference proteome</keyword>
<reference evidence="3 4" key="1">
    <citation type="submission" date="2022-11" db="EMBL/GenBank/DDBJ databases">
        <title>Minimal conservation of predation-associated metabolite biosynthetic gene clusters underscores biosynthetic potential of Myxococcota including descriptions for ten novel species: Archangium lansinium sp. nov., Myxococcus landrumus sp. nov., Nannocystis bai.</title>
        <authorList>
            <person name="Ahearne A."/>
            <person name="Stevens C."/>
            <person name="Dowd S."/>
        </authorList>
    </citation>
    <scope>NUCLEOTIDE SEQUENCE [LARGE SCALE GENOMIC DNA]</scope>
    <source>
        <strain evidence="3 4">NCELM</strain>
    </source>
</reference>